<protein>
    <submittedName>
        <fullName evidence="4">Class I ribonucleotide reductase maintenance protein YfaE</fullName>
    </submittedName>
</protein>
<name>A0A9X3AYH8_9GAMM</name>
<dbReference type="Gene3D" id="3.10.20.30">
    <property type="match status" value="1"/>
</dbReference>
<dbReference type="PROSITE" id="PS00197">
    <property type="entry name" value="2FE2S_FER_1"/>
    <property type="match status" value="1"/>
</dbReference>
<dbReference type="InterPro" id="IPR012675">
    <property type="entry name" value="Beta-grasp_dom_sf"/>
</dbReference>
<dbReference type="AlphaFoldDB" id="A0A9X3AYH8"/>
<dbReference type="InterPro" id="IPR036010">
    <property type="entry name" value="2Fe-2S_ferredoxin-like_sf"/>
</dbReference>
<gene>
    <name evidence="4" type="primary">yfaE</name>
    <name evidence="4" type="ORF">NE536_09135</name>
</gene>
<feature type="compositionally biased region" description="Polar residues" evidence="2">
    <location>
        <begin position="120"/>
        <end position="136"/>
    </location>
</feature>
<keyword evidence="1" id="KW-0830">Ubiquinone</keyword>
<dbReference type="Pfam" id="PF00111">
    <property type="entry name" value="Fer2"/>
    <property type="match status" value="1"/>
</dbReference>
<sequence length="144" mass="15687">MTSKKRPQNLFAKAPIVRLQGQPVLLFTEQQGTLLQALEAKKVKIFSECRNGFCGACKTRVISGKVSYLNEPLAELKHDECLPCCCVPTEDLELDLSPEGAAVVTYAAKGSQHMGRKGHSPTQSAISHGSKQQVSPTFIEVCEK</sequence>
<evidence type="ECO:0000313" key="5">
    <source>
        <dbReference type="Proteomes" id="UP001155604"/>
    </source>
</evidence>
<evidence type="ECO:0000313" key="4">
    <source>
        <dbReference type="EMBL" id="MCT7945530.1"/>
    </source>
</evidence>
<dbReference type="EMBL" id="JAMTCC010000013">
    <property type="protein sequence ID" value="MCT7945530.1"/>
    <property type="molecule type" value="Genomic_DNA"/>
</dbReference>
<feature type="domain" description="2Fe-2S ferredoxin-type" evidence="3">
    <location>
        <begin position="20"/>
        <end position="89"/>
    </location>
</feature>
<dbReference type="NCBIfam" id="NF007985">
    <property type="entry name" value="PRK10713.1"/>
    <property type="match status" value="1"/>
</dbReference>
<evidence type="ECO:0000256" key="1">
    <source>
        <dbReference type="ARBA" id="ARBA00023075"/>
    </source>
</evidence>
<dbReference type="GO" id="GO:0051537">
    <property type="term" value="F:2 iron, 2 sulfur cluster binding"/>
    <property type="evidence" value="ECO:0007669"/>
    <property type="project" value="InterPro"/>
</dbReference>
<comment type="caution">
    <text evidence="4">The sequence shown here is derived from an EMBL/GenBank/DDBJ whole genome shotgun (WGS) entry which is preliminary data.</text>
</comment>
<dbReference type="InterPro" id="IPR006058">
    <property type="entry name" value="2Fe2S_fd_BS"/>
</dbReference>
<dbReference type="InterPro" id="IPR001041">
    <property type="entry name" value="2Fe-2S_ferredoxin-type"/>
</dbReference>
<dbReference type="RefSeq" id="WP_261272571.1">
    <property type="nucleotide sequence ID" value="NZ_JAMTCC010000013.1"/>
</dbReference>
<proteinExistence type="predicted"/>
<dbReference type="CDD" id="cd00207">
    <property type="entry name" value="fer2"/>
    <property type="match status" value="1"/>
</dbReference>
<organism evidence="4 5">
    <name type="scientific">Shewanella septentrionalis</name>
    <dbReference type="NCBI Taxonomy" id="2952223"/>
    <lineage>
        <taxon>Bacteria</taxon>
        <taxon>Pseudomonadati</taxon>
        <taxon>Pseudomonadota</taxon>
        <taxon>Gammaproteobacteria</taxon>
        <taxon>Alteromonadales</taxon>
        <taxon>Shewanellaceae</taxon>
        <taxon>Shewanella</taxon>
    </lineage>
</organism>
<keyword evidence="5" id="KW-1185">Reference proteome</keyword>
<evidence type="ECO:0000256" key="2">
    <source>
        <dbReference type="SAM" id="MobiDB-lite"/>
    </source>
</evidence>
<feature type="region of interest" description="Disordered" evidence="2">
    <location>
        <begin position="112"/>
        <end position="136"/>
    </location>
</feature>
<reference evidence="4" key="1">
    <citation type="journal article" date="2023" name="Int. J. Syst. Evol. Microbiol.">
        <title>&lt;i&gt;Shewanella septentrionalis&lt;/i&gt; sp. nov. and &lt;i&gt;Shewanella holmiensis&lt;/i&gt; sp. nov., isolated from Baltic Sea water and sediments.</title>
        <authorList>
            <person name="Martin-Rodriguez A.J."/>
            <person name="Thorell K."/>
            <person name="Joffre E."/>
            <person name="Jensie-Markopoulos S."/>
            <person name="Moore E.R.B."/>
            <person name="Sjoling A."/>
        </authorList>
    </citation>
    <scope>NUCLEOTIDE SEQUENCE</scope>
    <source>
        <strain evidence="4">SP1W3</strain>
    </source>
</reference>
<dbReference type="SUPFAM" id="SSF54292">
    <property type="entry name" value="2Fe-2S ferredoxin-like"/>
    <property type="match status" value="1"/>
</dbReference>
<dbReference type="Proteomes" id="UP001155604">
    <property type="component" value="Unassembled WGS sequence"/>
</dbReference>
<evidence type="ECO:0000259" key="3">
    <source>
        <dbReference type="Pfam" id="PF00111"/>
    </source>
</evidence>
<accession>A0A9X3AYH8</accession>